<name>A0ABD1NIL2_9FABA</name>
<reference evidence="4 5" key="1">
    <citation type="submission" date="2024-08" db="EMBL/GenBank/DDBJ databases">
        <title>Insights into the chromosomal genome structure of Flemingia macrophylla.</title>
        <authorList>
            <person name="Ding Y."/>
            <person name="Zhao Y."/>
            <person name="Bi W."/>
            <person name="Wu M."/>
            <person name="Zhao G."/>
            <person name="Gong Y."/>
            <person name="Li W."/>
            <person name="Zhang P."/>
        </authorList>
    </citation>
    <scope>NUCLEOTIDE SEQUENCE [LARGE SCALE GENOMIC DNA]</scope>
    <source>
        <strain evidence="4">DYQJB</strain>
        <tissue evidence="4">Leaf</tissue>
    </source>
</reference>
<dbReference type="AlphaFoldDB" id="A0ABD1NIL2"/>
<keyword evidence="2" id="KW-0328">Glycosyltransferase</keyword>
<proteinExistence type="inferred from homology"/>
<sequence length="486" mass="53380">MSSSESVVHVAFLPSAGMGHLNPFLRIATLFLRHGCKVTLIIPKPVVSLAESNLISRFCSSFPHQVTQVDLNLVTLDPTTHNTKDPFFIQFNTIRHSVHLLPSILSSLSTPLSAFIYDVSLLSALLPITEKLSCPSYMVFTSAARMLCFFAHLHVLAAAANPCEEDTHPLPCSFIGDEVKIPGLASPIPRSSVPPLILQPSRNFFQSLAMEGSDKFTKPDGIFVNTFEEFEGETLRALNEGKVVKGLPPVYGVGPLIACEFEKVDQEQGQEGCMGSIWEWLDGKSEGSVVYVCLGNRTETRREQIKDMALGLLESGYSFLWVVKLKMVDKEEEEGGLEDVLGSELMNKVKEKGVVVKGFVDQMGILGHPAVGGFVNHGGWNSIVETVRQGVPILTWPQHGDQKITSEAVRLSGVGVWPQEWGWGTQELVKGKEIADRIKEMMGNKSLRVKVEEMKEAARRAAGVGGSSEAIIQRLIKEWKNNVQVA</sequence>
<dbReference type="InterPro" id="IPR050481">
    <property type="entry name" value="UDP-glycosyltransf_plant"/>
</dbReference>
<evidence type="ECO:0000256" key="1">
    <source>
        <dbReference type="ARBA" id="ARBA00009995"/>
    </source>
</evidence>
<evidence type="ECO:0000313" key="5">
    <source>
        <dbReference type="Proteomes" id="UP001603857"/>
    </source>
</evidence>
<comment type="similarity">
    <text evidence="1">Belongs to the UDP-glycosyltransferase family.</text>
</comment>
<accession>A0ABD1NIL2</accession>
<keyword evidence="5" id="KW-1185">Reference proteome</keyword>
<dbReference type="Proteomes" id="UP001603857">
    <property type="component" value="Unassembled WGS sequence"/>
</dbReference>
<evidence type="ECO:0000256" key="3">
    <source>
        <dbReference type="ARBA" id="ARBA00022679"/>
    </source>
</evidence>
<dbReference type="PANTHER" id="PTHR48048">
    <property type="entry name" value="GLYCOSYLTRANSFERASE"/>
    <property type="match status" value="1"/>
</dbReference>
<dbReference type="GO" id="GO:0035251">
    <property type="term" value="F:UDP-glucosyltransferase activity"/>
    <property type="evidence" value="ECO:0007669"/>
    <property type="project" value="UniProtKB-ARBA"/>
</dbReference>
<organism evidence="4 5">
    <name type="scientific">Flemingia macrophylla</name>
    <dbReference type="NCBI Taxonomy" id="520843"/>
    <lineage>
        <taxon>Eukaryota</taxon>
        <taxon>Viridiplantae</taxon>
        <taxon>Streptophyta</taxon>
        <taxon>Embryophyta</taxon>
        <taxon>Tracheophyta</taxon>
        <taxon>Spermatophyta</taxon>
        <taxon>Magnoliopsida</taxon>
        <taxon>eudicotyledons</taxon>
        <taxon>Gunneridae</taxon>
        <taxon>Pentapetalae</taxon>
        <taxon>rosids</taxon>
        <taxon>fabids</taxon>
        <taxon>Fabales</taxon>
        <taxon>Fabaceae</taxon>
        <taxon>Papilionoideae</taxon>
        <taxon>50 kb inversion clade</taxon>
        <taxon>NPAAA clade</taxon>
        <taxon>indigoferoid/millettioid clade</taxon>
        <taxon>Phaseoleae</taxon>
        <taxon>Flemingia</taxon>
    </lineage>
</organism>
<dbReference type="PANTHER" id="PTHR48048:SF76">
    <property type="entry name" value="UDP-GLYCOSYLTRANSFERASE 708D1-LIKE"/>
    <property type="match status" value="1"/>
</dbReference>
<evidence type="ECO:0008006" key="6">
    <source>
        <dbReference type="Google" id="ProtNLM"/>
    </source>
</evidence>
<dbReference type="Pfam" id="PF00201">
    <property type="entry name" value="UDPGT"/>
    <property type="match status" value="1"/>
</dbReference>
<gene>
    <name evidence="4" type="ORF">Fmac_001522</name>
</gene>
<evidence type="ECO:0000313" key="4">
    <source>
        <dbReference type="EMBL" id="KAL2347522.1"/>
    </source>
</evidence>
<comment type="caution">
    <text evidence="4">The sequence shown here is derived from an EMBL/GenBank/DDBJ whole genome shotgun (WGS) entry which is preliminary data.</text>
</comment>
<protein>
    <recommendedName>
        <fullName evidence="6">Glycosyltransferase</fullName>
    </recommendedName>
</protein>
<dbReference type="CDD" id="cd03784">
    <property type="entry name" value="GT1_Gtf-like"/>
    <property type="match status" value="1"/>
</dbReference>
<dbReference type="InterPro" id="IPR002213">
    <property type="entry name" value="UDP_glucos_trans"/>
</dbReference>
<dbReference type="SUPFAM" id="SSF53756">
    <property type="entry name" value="UDP-Glycosyltransferase/glycogen phosphorylase"/>
    <property type="match status" value="1"/>
</dbReference>
<dbReference type="Gene3D" id="3.40.50.2000">
    <property type="entry name" value="Glycogen Phosphorylase B"/>
    <property type="match status" value="2"/>
</dbReference>
<evidence type="ECO:0000256" key="2">
    <source>
        <dbReference type="ARBA" id="ARBA00022676"/>
    </source>
</evidence>
<dbReference type="FunFam" id="3.40.50.2000:FF:000056">
    <property type="entry name" value="Glycosyltransferase"/>
    <property type="match status" value="1"/>
</dbReference>
<dbReference type="EMBL" id="JBGMDY010000001">
    <property type="protein sequence ID" value="KAL2347522.1"/>
    <property type="molecule type" value="Genomic_DNA"/>
</dbReference>
<keyword evidence="3" id="KW-0808">Transferase</keyword>